<dbReference type="PANTHER" id="PTHR32170">
    <property type="entry name" value="PROTEASOME ACTIVATOR COMPLEX SUBUNIT 4"/>
    <property type="match status" value="1"/>
</dbReference>
<dbReference type="InterPro" id="IPR055455">
    <property type="entry name" value="HEAT_PSME4"/>
</dbReference>
<feature type="compositionally biased region" description="Polar residues" evidence="9">
    <location>
        <begin position="1538"/>
        <end position="1551"/>
    </location>
</feature>
<evidence type="ECO:0000256" key="5">
    <source>
        <dbReference type="ARBA" id="ARBA00022737"/>
    </source>
</evidence>
<evidence type="ECO:0000259" key="10">
    <source>
        <dbReference type="Pfam" id="PF11919"/>
    </source>
</evidence>
<dbReference type="PANTHER" id="PTHR32170:SF4">
    <property type="entry name" value="DUF3437 DOMAIN-CONTAINING PROTEIN-RELATED"/>
    <property type="match status" value="1"/>
</dbReference>
<feature type="domain" description="Proteasome activator Blm10 middle HEAT repeats region" evidence="11">
    <location>
        <begin position="262"/>
        <end position="392"/>
    </location>
</feature>
<evidence type="ECO:0000256" key="2">
    <source>
        <dbReference type="ARBA" id="ARBA00004496"/>
    </source>
</evidence>
<feature type="domain" description="Proteasome activator complex subunit 4 C-terminal" evidence="10">
    <location>
        <begin position="1749"/>
        <end position="1833"/>
    </location>
</feature>
<keyword evidence="6" id="KW-0227">DNA damage</keyword>
<dbReference type="GO" id="GO:0016504">
    <property type="term" value="F:peptidase activator activity"/>
    <property type="evidence" value="ECO:0007669"/>
    <property type="project" value="InterPro"/>
</dbReference>
<dbReference type="Pfam" id="PF11919">
    <property type="entry name" value="PSME4_C"/>
    <property type="match status" value="1"/>
</dbReference>
<dbReference type="WBParaSite" id="Csp11.Scaffold630.g17117.t1">
    <property type="protein sequence ID" value="Csp11.Scaffold630.g17117.t1"/>
    <property type="gene ID" value="Csp11.Scaffold630.g17117"/>
</dbReference>
<dbReference type="GO" id="GO:0006281">
    <property type="term" value="P:DNA repair"/>
    <property type="evidence" value="ECO:0007669"/>
    <property type="project" value="UniProtKB-KW"/>
</dbReference>
<dbReference type="InterPro" id="IPR016024">
    <property type="entry name" value="ARM-type_fold"/>
</dbReference>
<reference evidence="14" key="1">
    <citation type="submission" date="2016-11" db="UniProtKB">
        <authorList>
            <consortium name="WormBaseParasite"/>
        </authorList>
    </citation>
    <scope>IDENTIFICATION</scope>
</reference>
<dbReference type="InterPro" id="IPR035309">
    <property type="entry name" value="PSME4"/>
</dbReference>
<keyword evidence="13" id="KW-1185">Reference proteome</keyword>
<organism evidence="13 14">
    <name type="scientific">Caenorhabditis tropicalis</name>
    <dbReference type="NCBI Taxonomy" id="1561998"/>
    <lineage>
        <taxon>Eukaryota</taxon>
        <taxon>Metazoa</taxon>
        <taxon>Ecdysozoa</taxon>
        <taxon>Nematoda</taxon>
        <taxon>Chromadorea</taxon>
        <taxon>Rhabditida</taxon>
        <taxon>Rhabditina</taxon>
        <taxon>Rhabditomorpha</taxon>
        <taxon>Rhabditoidea</taxon>
        <taxon>Rhabditidae</taxon>
        <taxon>Peloderinae</taxon>
        <taxon>Caenorhabditis</taxon>
    </lineage>
</organism>
<dbReference type="SUPFAM" id="SSF48371">
    <property type="entry name" value="ARM repeat"/>
    <property type="match status" value="2"/>
</dbReference>
<dbReference type="Pfam" id="PF16507">
    <property type="entry name" value="HEAT_PSME4_mid"/>
    <property type="match status" value="2"/>
</dbReference>
<evidence type="ECO:0000313" key="14">
    <source>
        <dbReference type="WBParaSite" id="Csp11.Scaffold630.g17117.t1"/>
    </source>
</evidence>
<dbReference type="Proteomes" id="UP000095282">
    <property type="component" value="Unplaced"/>
</dbReference>
<feature type="region of interest" description="Disordered" evidence="9">
    <location>
        <begin position="1534"/>
        <end position="1561"/>
    </location>
</feature>
<dbReference type="InterPro" id="IPR032430">
    <property type="entry name" value="Blm10_mid"/>
</dbReference>
<dbReference type="GO" id="GO:0010499">
    <property type="term" value="P:proteasomal ubiquitin-independent protein catabolic process"/>
    <property type="evidence" value="ECO:0007669"/>
    <property type="project" value="TreeGrafter"/>
</dbReference>
<keyword evidence="7" id="KW-0234">DNA repair</keyword>
<dbReference type="Pfam" id="PF23096">
    <property type="entry name" value="HEAT_PSME4"/>
    <property type="match status" value="1"/>
</dbReference>
<name>A0A1I7ULD0_9PELO</name>
<protein>
    <submittedName>
        <fullName evidence="14">BLM10_mid domain-containing protein</fullName>
    </submittedName>
</protein>
<feature type="domain" description="Proteasome activator Blm10 middle HEAT repeats region" evidence="11">
    <location>
        <begin position="548"/>
        <end position="812"/>
    </location>
</feature>
<keyword evidence="8" id="KW-0539">Nucleus</keyword>
<evidence type="ECO:0000259" key="12">
    <source>
        <dbReference type="Pfam" id="PF23096"/>
    </source>
</evidence>
<evidence type="ECO:0000256" key="7">
    <source>
        <dbReference type="ARBA" id="ARBA00023204"/>
    </source>
</evidence>
<dbReference type="GO" id="GO:0005634">
    <property type="term" value="C:nucleus"/>
    <property type="evidence" value="ECO:0007669"/>
    <property type="project" value="UniProtKB-SubCell"/>
</dbReference>
<evidence type="ECO:0000256" key="9">
    <source>
        <dbReference type="SAM" id="MobiDB-lite"/>
    </source>
</evidence>
<evidence type="ECO:0000313" key="13">
    <source>
        <dbReference type="Proteomes" id="UP000095282"/>
    </source>
</evidence>
<evidence type="ECO:0000256" key="6">
    <source>
        <dbReference type="ARBA" id="ARBA00022763"/>
    </source>
</evidence>
<evidence type="ECO:0000259" key="11">
    <source>
        <dbReference type="Pfam" id="PF16507"/>
    </source>
</evidence>
<accession>A0A1I7ULD0</accession>
<keyword evidence="4" id="KW-0963">Cytoplasm</keyword>
<feature type="domain" description="Proteasome activator complex subunit 4-like HEAT repeat-like" evidence="12">
    <location>
        <begin position="1171"/>
        <end position="1453"/>
    </location>
</feature>
<dbReference type="GO" id="GO:0005829">
    <property type="term" value="C:cytosol"/>
    <property type="evidence" value="ECO:0007669"/>
    <property type="project" value="TreeGrafter"/>
</dbReference>
<evidence type="ECO:0000256" key="8">
    <source>
        <dbReference type="ARBA" id="ARBA00023242"/>
    </source>
</evidence>
<evidence type="ECO:0000256" key="4">
    <source>
        <dbReference type="ARBA" id="ARBA00022490"/>
    </source>
</evidence>
<sequence>MVKVKEKSELITINAGENLKKLISKNFVHPTKHSIFLPYFDELEEEADKNFQFIVNGMVAAFLTENAIEAGEYTDMFIKHLRLFGLRMSKETFLNLVRFFYEILIKKDQNRSLMKTACYGFGKMMKLNKNGRFGWRDLTLDWKPIYDLFLKALNNKIKPDISSNLNDVIQSFAIFYHPEEHLNIWETLLQEIVIGSHLFMEQFMTICRLFLSVEGMTEEDVKKYANDTWINPLWDLYSKADMNTLWTSVCMEHIAESLAHFQRLMQYIQVNVHPLNAGDHTEQIGSFLKEFMSQFKFRLKEERLKYRKRQCPSQFYLTDKDIDAVTESVTNLAVMLMFSINFQNDYKLIHGLTTVNREYVAPKLLDHLYSSLTAVSEPQRLTVIIEAFSVIIFEVIRQPDSEYRMPRDISYDSTWLIFLEEERKNWQSYKIGSEVLEVKTHRFTSLRAHAFYIMEIFVNQINVSDVDRTAFIFRTLISLFSSFPLMDFSSSVQFHGTKMSEDDRILCLLSKRIPHIVEFMIEKILEVITCLSVVAPKTSGGEAGASISNESQKQVGDEETVLKLGISQLVKVIFERVDEKMRKILFDRLFSYLTTAEFASNLASETLSSLVVSAIWVSPDAFRHYAEFISDKLKSLITRDVQKARNPTSSILFYVELTRPFFAATHQMILENENILMEIIDLLLQCENTNIHKCGTFGVSTLLSILLSIDTELAASPENEILAKPLTEWNPIEFWAKCYNFKETVIKWFIPAIPEIECAQRIVNRFFFPFVKDLAEKEHNRLVDPLVINLFSYSSTYSETIRRFLNHISTILQDIELFEHPDSIRLISDVYTPFCLPIPSSSLGKSCMIEHQLKGPNGENAKEMILKMIEKVSKTIHDPISLVHVSSIAFRCLGKRKLNQFDTEIESLLIGAYGVLVDSTHGTATKTSQHTVDQMAFIKHAQIQAYHNHEIRHPNDFDERILQLLFDLALNDYEKVRSTAIAFLKENKNQLFRFRHIFIPKVMKVLIEEHKNMDRLAGAMNIILELGWLKDVNPKIRIVVWDAVLRLKVFDDLKICILFEEICKEISSMKKEVTHRPWKRETHDERNRRISEISKQLTKQNDFWKPFLSDESLKKQTDIWFNRANSRHSLRGNLVEMLYKNHVGNKKLHHTRENLAKTMTFHAQKEVCDDRTIALMLSQLNDEQYNCRNEAREWLSHWLYENKPKTVRVDMKSPKRVDHGIALESGIREDNLWLAYDSENLPNAEDKWNDTVFIDKEKGSCRWPKTLNVVRKRNEGAPLLLERMTYSDRLLINYFSQPGFVLSVLSSRVIEKEDHVLPNRNFWNIFKYVIRNYPDEKKPLEVFTNSLKQLMKSKNRNEQLLAAELFIGIAVGLKHRPFGELDAFWRDITVCLNDFFHIMVLDAEPAWSLAISFVLSGDLRRNWWLLESLIDGARKSSGQSEFQQSFRLVSLIFKRWRHGEIMKRVSTIAWNKLETAVTDSVRIAVGSVFCATAQICEKNSSATLINIPKRFIPDSLDVTIQKIIEKIPNMKLSEETSRNCQSDTSLLSPQSKKQRPRRRSISEDLRDRMSLIYFRTLLETIIQYYDISMQSWSPSLVKILPKLMEYANEDDYDVSEETYRDVDITQNSALIIHDYMSASWLRSEFVDSIANSWLKTFISNCDSSRVRLAVIKFVQASVYSNMFPMSINSRKEKVESLIFKAILDREISVRKEAAKCLLLLINCEYLTISDQKVDEFSRILHSKTESEADSHGAALALGALTLAYPFSLPQNILKPLRILSSTTSNKAVVQQTMTETVREFRRQHRDDWTKTKQILGEQLVYDIENATAPSYYA</sequence>
<comment type="subcellular location">
    <subcellularLocation>
        <location evidence="2">Cytoplasm</location>
    </subcellularLocation>
    <subcellularLocation>
        <location evidence="1">Nucleus</location>
    </subcellularLocation>
</comment>
<dbReference type="GO" id="GO:0070628">
    <property type="term" value="F:proteasome binding"/>
    <property type="evidence" value="ECO:0007669"/>
    <property type="project" value="InterPro"/>
</dbReference>
<comment type="similarity">
    <text evidence="3">Belongs to the BLM10 family.</text>
</comment>
<keyword evidence="5" id="KW-0677">Repeat</keyword>
<dbReference type="InterPro" id="IPR021843">
    <property type="entry name" value="PSME4_C"/>
</dbReference>
<evidence type="ECO:0000256" key="1">
    <source>
        <dbReference type="ARBA" id="ARBA00004123"/>
    </source>
</evidence>
<evidence type="ECO:0000256" key="3">
    <source>
        <dbReference type="ARBA" id="ARBA00005739"/>
    </source>
</evidence>
<dbReference type="STRING" id="1561998.A0A1I7ULD0"/>
<proteinExistence type="inferred from homology"/>